<gene>
    <name evidence="2" type="ORF">Pcinc_024313</name>
</gene>
<protein>
    <submittedName>
        <fullName evidence="2">Uncharacterized protein</fullName>
    </submittedName>
</protein>
<accession>A0AAE1KD55</accession>
<keyword evidence="3" id="KW-1185">Reference proteome</keyword>
<name>A0AAE1KD55_PETCI</name>
<dbReference type="AlphaFoldDB" id="A0AAE1KD55"/>
<reference evidence="2" key="1">
    <citation type="submission" date="2023-10" db="EMBL/GenBank/DDBJ databases">
        <title>Genome assemblies of two species of porcelain crab, Petrolisthes cinctipes and Petrolisthes manimaculis (Anomura: Porcellanidae).</title>
        <authorList>
            <person name="Angst P."/>
        </authorList>
    </citation>
    <scope>NUCLEOTIDE SEQUENCE</scope>
    <source>
        <strain evidence="2">PB745_01</strain>
        <tissue evidence="2">Gill</tissue>
    </source>
</reference>
<evidence type="ECO:0000313" key="3">
    <source>
        <dbReference type="Proteomes" id="UP001286313"/>
    </source>
</evidence>
<organism evidence="2 3">
    <name type="scientific">Petrolisthes cinctipes</name>
    <name type="common">Flat porcelain crab</name>
    <dbReference type="NCBI Taxonomy" id="88211"/>
    <lineage>
        <taxon>Eukaryota</taxon>
        <taxon>Metazoa</taxon>
        <taxon>Ecdysozoa</taxon>
        <taxon>Arthropoda</taxon>
        <taxon>Crustacea</taxon>
        <taxon>Multicrustacea</taxon>
        <taxon>Malacostraca</taxon>
        <taxon>Eumalacostraca</taxon>
        <taxon>Eucarida</taxon>
        <taxon>Decapoda</taxon>
        <taxon>Pleocyemata</taxon>
        <taxon>Anomura</taxon>
        <taxon>Galatheoidea</taxon>
        <taxon>Porcellanidae</taxon>
        <taxon>Petrolisthes</taxon>
    </lineage>
</organism>
<proteinExistence type="predicted"/>
<dbReference type="Proteomes" id="UP001286313">
    <property type="component" value="Unassembled WGS sequence"/>
</dbReference>
<comment type="caution">
    <text evidence="2">The sequence shown here is derived from an EMBL/GenBank/DDBJ whole genome shotgun (WGS) entry which is preliminary data.</text>
</comment>
<dbReference type="EMBL" id="JAWQEG010002665">
    <property type="protein sequence ID" value="KAK3870459.1"/>
    <property type="molecule type" value="Genomic_DNA"/>
</dbReference>
<feature type="region of interest" description="Disordered" evidence="1">
    <location>
        <begin position="1"/>
        <end position="45"/>
    </location>
</feature>
<feature type="non-terminal residue" evidence="2">
    <location>
        <position position="1"/>
    </location>
</feature>
<sequence length="167" mass="19261">MRQEKRTRERDEERDEERGREKPVQGKEEGREMMGEGGKEGCKEREEWHEERAAVGVGACLVDPAVRAWDLKVKEAVIREIRAIMQQKIKSSLSIKLEVLEMFYLTFLSRTSEDRVWQGRQGKFGGDRVSLGRQGKFGETGYSTREGTCVKYGPITRLRQPHQHHGA</sequence>
<evidence type="ECO:0000313" key="2">
    <source>
        <dbReference type="EMBL" id="KAK3870459.1"/>
    </source>
</evidence>
<evidence type="ECO:0000256" key="1">
    <source>
        <dbReference type="SAM" id="MobiDB-lite"/>
    </source>
</evidence>